<comment type="caution">
    <text evidence="6">The sequence shown here is derived from an EMBL/GenBank/DDBJ whole genome shotgun (WGS) entry which is preliminary data.</text>
</comment>
<dbReference type="Proteomes" id="UP000285310">
    <property type="component" value="Unassembled WGS sequence"/>
</dbReference>
<proteinExistence type="predicted"/>
<dbReference type="InterPro" id="IPR036271">
    <property type="entry name" value="Tet_transcr_reg_TetR-rel_C_sf"/>
</dbReference>
<keyword evidence="3" id="KW-0804">Transcription</keyword>
<dbReference type="SUPFAM" id="SSF46689">
    <property type="entry name" value="Homeodomain-like"/>
    <property type="match status" value="1"/>
</dbReference>
<dbReference type="Gene3D" id="1.10.10.60">
    <property type="entry name" value="Homeodomain-like"/>
    <property type="match status" value="1"/>
</dbReference>
<dbReference type="AlphaFoldDB" id="A0A423PVL1"/>
<evidence type="ECO:0000256" key="1">
    <source>
        <dbReference type="ARBA" id="ARBA00023015"/>
    </source>
</evidence>
<keyword evidence="1" id="KW-0805">Transcription regulation</keyword>
<dbReference type="EMBL" id="AYKG01000014">
    <property type="protein sequence ID" value="ROO29562.1"/>
    <property type="molecule type" value="Genomic_DNA"/>
</dbReference>
<feature type="domain" description="HTH tetR-type" evidence="5">
    <location>
        <begin position="49"/>
        <end position="109"/>
    </location>
</feature>
<dbReference type="PANTHER" id="PTHR30055">
    <property type="entry name" value="HTH-TYPE TRANSCRIPTIONAL REGULATOR RUTR"/>
    <property type="match status" value="1"/>
</dbReference>
<evidence type="ECO:0000313" key="7">
    <source>
        <dbReference type="Proteomes" id="UP000285310"/>
    </source>
</evidence>
<dbReference type="OrthoDB" id="9808189at2"/>
<dbReference type="PANTHER" id="PTHR30055:SF240">
    <property type="entry name" value="HTH-TYPE TRANSCRIPTIONAL REGULATOR ACRR"/>
    <property type="match status" value="1"/>
</dbReference>
<dbReference type="InterPro" id="IPR050109">
    <property type="entry name" value="HTH-type_TetR-like_transc_reg"/>
</dbReference>
<reference evidence="6 7" key="1">
    <citation type="submission" date="2013-10" db="EMBL/GenBank/DDBJ databases">
        <title>Salinisphaera japonica YTM-1 Genome Sequencing.</title>
        <authorList>
            <person name="Lai Q."/>
            <person name="Li C."/>
            <person name="Shao Z."/>
        </authorList>
    </citation>
    <scope>NUCLEOTIDE SEQUENCE [LARGE SCALE GENOMIC DNA]</scope>
    <source>
        <strain evidence="6 7">YTM-1</strain>
    </source>
</reference>
<dbReference type="GO" id="GO:0000976">
    <property type="term" value="F:transcription cis-regulatory region binding"/>
    <property type="evidence" value="ECO:0007669"/>
    <property type="project" value="TreeGrafter"/>
</dbReference>
<evidence type="ECO:0000313" key="6">
    <source>
        <dbReference type="EMBL" id="ROO29562.1"/>
    </source>
</evidence>
<sequence length="243" mass="27173">MPTPHSPAPDILDFDRFMAAVDLSQTEICRALYRANPQMIRIKKERVAVRNLARLIDATLHLANRRGFAAMSMRALCQEAGLSMGGLYALIQSKDDLVGLIQSHGFMLTRQILADFTHGIIDPLARLDAAVTSHLFLTEAMRPWFYFSYMEARHLPAAHRADALAIERETEDLFHDIIVDGIGTGRFAAVDARLTASMTKAMLQDWYLKRGKYRAQNTSVSRYGAHLRGLLRAHLGLAQPAVV</sequence>
<organism evidence="6 7">
    <name type="scientific">Salinisphaera japonica YTM-1</name>
    <dbReference type="NCBI Taxonomy" id="1209778"/>
    <lineage>
        <taxon>Bacteria</taxon>
        <taxon>Pseudomonadati</taxon>
        <taxon>Pseudomonadota</taxon>
        <taxon>Gammaproteobacteria</taxon>
        <taxon>Salinisphaerales</taxon>
        <taxon>Salinisphaeraceae</taxon>
        <taxon>Salinisphaera</taxon>
    </lineage>
</organism>
<evidence type="ECO:0000256" key="3">
    <source>
        <dbReference type="ARBA" id="ARBA00023163"/>
    </source>
</evidence>
<feature type="DNA-binding region" description="H-T-H motif" evidence="4">
    <location>
        <begin position="72"/>
        <end position="91"/>
    </location>
</feature>
<dbReference type="Pfam" id="PF00440">
    <property type="entry name" value="TetR_N"/>
    <property type="match status" value="1"/>
</dbReference>
<dbReference type="GO" id="GO:0003700">
    <property type="term" value="F:DNA-binding transcription factor activity"/>
    <property type="evidence" value="ECO:0007669"/>
    <property type="project" value="TreeGrafter"/>
</dbReference>
<dbReference type="InterPro" id="IPR001647">
    <property type="entry name" value="HTH_TetR"/>
</dbReference>
<dbReference type="RefSeq" id="WP_123657737.1">
    <property type="nucleotide sequence ID" value="NZ_AYKG01000014.1"/>
</dbReference>
<dbReference type="PROSITE" id="PS50977">
    <property type="entry name" value="HTH_TETR_2"/>
    <property type="match status" value="1"/>
</dbReference>
<evidence type="ECO:0000256" key="2">
    <source>
        <dbReference type="ARBA" id="ARBA00023125"/>
    </source>
</evidence>
<evidence type="ECO:0000259" key="5">
    <source>
        <dbReference type="PROSITE" id="PS50977"/>
    </source>
</evidence>
<dbReference type="InParanoid" id="A0A423PVL1"/>
<gene>
    <name evidence="6" type="ORF">SAJA_06030</name>
</gene>
<protein>
    <submittedName>
        <fullName evidence="6">Transcriptional regulator</fullName>
    </submittedName>
</protein>
<evidence type="ECO:0000256" key="4">
    <source>
        <dbReference type="PROSITE-ProRule" id="PRU00335"/>
    </source>
</evidence>
<dbReference type="Gene3D" id="1.10.357.10">
    <property type="entry name" value="Tetracycline Repressor, domain 2"/>
    <property type="match status" value="1"/>
</dbReference>
<dbReference type="InterPro" id="IPR041490">
    <property type="entry name" value="KstR2_TetR_C"/>
</dbReference>
<dbReference type="Pfam" id="PF17932">
    <property type="entry name" value="TetR_C_24"/>
    <property type="match status" value="1"/>
</dbReference>
<dbReference type="InterPro" id="IPR009057">
    <property type="entry name" value="Homeodomain-like_sf"/>
</dbReference>
<name>A0A423PVL1_9GAMM</name>
<keyword evidence="7" id="KW-1185">Reference proteome</keyword>
<dbReference type="SUPFAM" id="SSF48498">
    <property type="entry name" value="Tetracyclin repressor-like, C-terminal domain"/>
    <property type="match status" value="1"/>
</dbReference>
<accession>A0A423PVL1</accession>
<keyword evidence="2 4" id="KW-0238">DNA-binding</keyword>